<gene>
    <name evidence="3" type="ORF">UFOPK3564_01549</name>
</gene>
<feature type="transmembrane region" description="Helical" evidence="2">
    <location>
        <begin position="21"/>
        <end position="43"/>
    </location>
</feature>
<evidence type="ECO:0000313" key="3">
    <source>
        <dbReference type="EMBL" id="CAB4915729.1"/>
    </source>
</evidence>
<dbReference type="EMBL" id="CAFBMK010000080">
    <property type="protein sequence ID" value="CAB4915729.1"/>
    <property type="molecule type" value="Genomic_DNA"/>
</dbReference>
<feature type="compositionally biased region" description="Low complexity" evidence="1">
    <location>
        <begin position="53"/>
        <end position="90"/>
    </location>
</feature>
<evidence type="ECO:0000256" key="2">
    <source>
        <dbReference type="SAM" id="Phobius"/>
    </source>
</evidence>
<protein>
    <submittedName>
        <fullName evidence="3">Unannotated protein</fullName>
    </submittedName>
</protein>
<keyword evidence="2" id="KW-1133">Transmembrane helix</keyword>
<reference evidence="3" key="1">
    <citation type="submission" date="2020-05" db="EMBL/GenBank/DDBJ databases">
        <authorList>
            <person name="Chiriac C."/>
            <person name="Salcher M."/>
            <person name="Ghai R."/>
            <person name="Kavagutti S V."/>
        </authorList>
    </citation>
    <scope>NUCLEOTIDE SEQUENCE</scope>
</reference>
<organism evidence="3">
    <name type="scientific">freshwater metagenome</name>
    <dbReference type="NCBI Taxonomy" id="449393"/>
    <lineage>
        <taxon>unclassified sequences</taxon>
        <taxon>metagenomes</taxon>
        <taxon>ecological metagenomes</taxon>
    </lineage>
</organism>
<accession>A0A6J7HJE8</accession>
<feature type="region of interest" description="Disordered" evidence="1">
    <location>
        <begin position="47"/>
        <end position="90"/>
    </location>
</feature>
<keyword evidence="2" id="KW-0472">Membrane</keyword>
<keyword evidence="2" id="KW-0812">Transmembrane</keyword>
<name>A0A6J7HJE8_9ZZZZ</name>
<sequence length="203" mass="20533">MSTPRQQHGASPIGDEKKGGAWWKWLLALLLLLLVILAIVLIASGGDDEDTDTASTSTAAVPAATTPAQAATPATTTTATGSGNAGTLTAEGQSLLGTSDKTATIDKDATGDAVKVLSVTDGGFFVGTSPEDRMFVEYAGDVGVDEPTAGTYRPAVGDLVDLEGPVAEAPKDPADTLKLGAADAKVVTEQGAYVNADEVEQAD</sequence>
<proteinExistence type="predicted"/>
<dbReference type="AlphaFoldDB" id="A0A6J7HJE8"/>
<evidence type="ECO:0000256" key="1">
    <source>
        <dbReference type="SAM" id="MobiDB-lite"/>
    </source>
</evidence>